<name>A5DGK0_PICGU</name>
<evidence type="ECO:0000313" key="1">
    <source>
        <dbReference type="EMBL" id="EDK38302.2"/>
    </source>
</evidence>
<sequence length="95" mass="10583">MVLIISFPMVLASENMGWKNFCVSSNCLRYKSKFPNDIMLDHFLAATVNSKSSCSKMESFTATSIHSSRSPGVQNKYSVTPKNISNNGVEQIIWS</sequence>
<organism evidence="1 2">
    <name type="scientific">Meyerozyma guilliermondii (strain ATCC 6260 / CBS 566 / DSM 6381 / JCM 1539 / NBRC 10279 / NRRL Y-324)</name>
    <name type="common">Yeast</name>
    <name type="synonym">Candida guilliermondii</name>
    <dbReference type="NCBI Taxonomy" id="294746"/>
    <lineage>
        <taxon>Eukaryota</taxon>
        <taxon>Fungi</taxon>
        <taxon>Dikarya</taxon>
        <taxon>Ascomycota</taxon>
        <taxon>Saccharomycotina</taxon>
        <taxon>Pichiomycetes</taxon>
        <taxon>Debaryomycetaceae</taxon>
        <taxon>Meyerozyma</taxon>
    </lineage>
</organism>
<dbReference type="HOGENOM" id="CLU_152672_0_0_1"/>
<accession>A5DGK0</accession>
<gene>
    <name evidence="1" type="ORF">PGUG_02401</name>
</gene>
<keyword evidence="2" id="KW-1185">Reference proteome</keyword>
<protein>
    <submittedName>
        <fullName evidence="1">Uncharacterized protein</fullName>
    </submittedName>
</protein>
<dbReference type="AlphaFoldDB" id="A5DGK0"/>
<proteinExistence type="predicted"/>
<evidence type="ECO:0000313" key="2">
    <source>
        <dbReference type="Proteomes" id="UP000001997"/>
    </source>
</evidence>
<dbReference type="InParanoid" id="A5DGK0"/>
<dbReference type="KEGG" id="pgu:PGUG_02401"/>
<dbReference type="Proteomes" id="UP000001997">
    <property type="component" value="Unassembled WGS sequence"/>
</dbReference>
<dbReference type="GeneID" id="5126968"/>
<reference evidence="1 2" key="1">
    <citation type="journal article" date="2009" name="Nature">
        <title>Evolution of pathogenicity and sexual reproduction in eight Candida genomes.</title>
        <authorList>
            <person name="Butler G."/>
            <person name="Rasmussen M.D."/>
            <person name="Lin M.F."/>
            <person name="Santos M.A."/>
            <person name="Sakthikumar S."/>
            <person name="Munro C.A."/>
            <person name="Rheinbay E."/>
            <person name="Grabherr M."/>
            <person name="Forche A."/>
            <person name="Reedy J.L."/>
            <person name="Agrafioti I."/>
            <person name="Arnaud M.B."/>
            <person name="Bates S."/>
            <person name="Brown A.J."/>
            <person name="Brunke S."/>
            <person name="Costanzo M.C."/>
            <person name="Fitzpatrick D.A."/>
            <person name="de Groot P.W."/>
            <person name="Harris D."/>
            <person name="Hoyer L.L."/>
            <person name="Hube B."/>
            <person name="Klis F.M."/>
            <person name="Kodira C."/>
            <person name="Lennard N."/>
            <person name="Logue M.E."/>
            <person name="Martin R."/>
            <person name="Neiman A.M."/>
            <person name="Nikolaou E."/>
            <person name="Quail M.A."/>
            <person name="Quinn J."/>
            <person name="Santos M.C."/>
            <person name="Schmitzberger F.F."/>
            <person name="Sherlock G."/>
            <person name="Shah P."/>
            <person name="Silverstein K.A."/>
            <person name="Skrzypek M.S."/>
            <person name="Soll D."/>
            <person name="Staggs R."/>
            <person name="Stansfield I."/>
            <person name="Stumpf M.P."/>
            <person name="Sudbery P.E."/>
            <person name="Srikantha T."/>
            <person name="Zeng Q."/>
            <person name="Berman J."/>
            <person name="Berriman M."/>
            <person name="Heitman J."/>
            <person name="Gow N.A."/>
            <person name="Lorenz M.C."/>
            <person name="Birren B.W."/>
            <person name="Kellis M."/>
            <person name="Cuomo C.A."/>
        </authorList>
    </citation>
    <scope>NUCLEOTIDE SEQUENCE [LARGE SCALE GENOMIC DNA]</scope>
    <source>
        <strain evidence="2">ATCC 6260 / CBS 566 / DSM 6381 / JCM 1539 / NBRC 10279 / NRRL Y-324</strain>
    </source>
</reference>
<dbReference type="VEuPathDB" id="FungiDB:PGUG_02401"/>
<dbReference type="RefSeq" id="XP_001484671.2">
    <property type="nucleotide sequence ID" value="XM_001484621.1"/>
</dbReference>
<dbReference type="EMBL" id="CH408157">
    <property type="protein sequence ID" value="EDK38302.2"/>
    <property type="molecule type" value="Genomic_DNA"/>
</dbReference>
<dbReference type="eggNOG" id="ENOG502T5C4">
    <property type="taxonomic scope" value="Eukaryota"/>
</dbReference>